<feature type="transmembrane region" description="Helical" evidence="1">
    <location>
        <begin position="12"/>
        <end position="32"/>
    </location>
</feature>
<dbReference type="AlphaFoldDB" id="A0A0A9G953"/>
<organism evidence="2">
    <name type="scientific">Arundo donax</name>
    <name type="common">Giant reed</name>
    <name type="synonym">Donax arundinaceus</name>
    <dbReference type="NCBI Taxonomy" id="35708"/>
    <lineage>
        <taxon>Eukaryota</taxon>
        <taxon>Viridiplantae</taxon>
        <taxon>Streptophyta</taxon>
        <taxon>Embryophyta</taxon>
        <taxon>Tracheophyta</taxon>
        <taxon>Spermatophyta</taxon>
        <taxon>Magnoliopsida</taxon>
        <taxon>Liliopsida</taxon>
        <taxon>Poales</taxon>
        <taxon>Poaceae</taxon>
        <taxon>PACMAD clade</taxon>
        <taxon>Arundinoideae</taxon>
        <taxon>Arundineae</taxon>
        <taxon>Arundo</taxon>
    </lineage>
</organism>
<reference evidence="2" key="1">
    <citation type="submission" date="2014-09" db="EMBL/GenBank/DDBJ databases">
        <authorList>
            <person name="Magalhaes I.L.F."/>
            <person name="Oliveira U."/>
            <person name="Santos F.R."/>
            <person name="Vidigal T.H.D.A."/>
            <person name="Brescovit A.D."/>
            <person name="Santos A.J."/>
        </authorList>
    </citation>
    <scope>NUCLEOTIDE SEQUENCE</scope>
    <source>
        <tissue evidence="2">Shoot tissue taken approximately 20 cm above the soil surface</tissue>
    </source>
</reference>
<keyword evidence="1" id="KW-0472">Membrane</keyword>
<sequence length="81" mass="9720">MLQECSRFLFSCARYFFLIAFFAYQWLHILISLPNVLTSLVVEYNMSMCNSWASIIVMCFYRYDNCLIFKPLKYFLIDVSL</sequence>
<protein>
    <submittedName>
        <fullName evidence="2">Uncharacterized protein</fullName>
    </submittedName>
</protein>
<keyword evidence="1" id="KW-1133">Transmembrane helix</keyword>
<accession>A0A0A9G953</accession>
<name>A0A0A9G953_ARUDO</name>
<evidence type="ECO:0000313" key="2">
    <source>
        <dbReference type="EMBL" id="JAE17213.1"/>
    </source>
</evidence>
<keyword evidence="1" id="KW-0812">Transmembrane</keyword>
<proteinExistence type="predicted"/>
<feature type="transmembrane region" description="Helical" evidence="1">
    <location>
        <begin position="44"/>
        <end position="63"/>
    </location>
</feature>
<reference evidence="2" key="2">
    <citation type="journal article" date="2015" name="Data Brief">
        <title>Shoot transcriptome of the giant reed, Arundo donax.</title>
        <authorList>
            <person name="Barrero R.A."/>
            <person name="Guerrero F.D."/>
            <person name="Moolhuijzen P."/>
            <person name="Goolsby J.A."/>
            <person name="Tidwell J."/>
            <person name="Bellgard S.E."/>
            <person name="Bellgard M.I."/>
        </authorList>
    </citation>
    <scope>NUCLEOTIDE SEQUENCE</scope>
    <source>
        <tissue evidence="2">Shoot tissue taken approximately 20 cm above the soil surface</tissue>
    </source>
</reference>
<dbReference type="EMBL" id="GBRH01180683">
    <property type="protein sequence ID" value="JAE17213.1"/>
    <property type="molecule type" value="Transcribed_RNA"/>
</dbReference>
<evidence type="ECO:0000256" key="1">
    <source>
        <dbReference type="SAM" id="Phobius"/>
    </source>
</evidence>